<organism evidence="2 3">
    <name type="scientific">Maricaulis maris</name>
    <dbReference type="NCBI Taxonomy" id="74318"/>
    <lineage>
        <taxon>Bacteria</taxon>
        <taxon>Pseudomonadati</taxon>
        <taxon>Pseudomonadota</taxon>
        <taxon>Alphaproteobacteria</taxon>
        <taxon>Maricaulales</taxon>
        <taxon>Maricaulaceae</taxon>
        <taxon>Maricaulis</taxon>
    </lineage>
</organism>
<sequence>MFSGRKTADKLREEIRSADSAVGETMSALAADKIEAARRALSHAPKTHFADMGWKVGLAGAMIELKAGKRKQGLQKLITVCSRLDDTSLSRDDKNYLRLYALYRGSEASKDGRAPVELRELVEDFRFDHTLVTPLLRKDFPLKTLDDAEVAPPPPPPPPPVHSNSH</sequence>
<gene>
    <name evidence="2" type="ORF">C7435_0227</name>
</gene>
<feature type="region of interest" description="Disordered" evidence="1">
    <location>
        <begin position="146"/>
        <end position="166"/>
    </location>
</feature>
<proteinExistence type="predicted"/>
<dbReference type="OrthoDB" id="7632437at2"/>
<dbReference type="Proteomes" id="UP000273675">
    <property type="component" value="Unassembled WGS sequence"/>
</dbReference>
<comment type="caution">
    <text evidence="2">The sequence shown here is derived from an EMBL/GenBank/DDBJ whole genome shotgun (WGS) entry which is preliminary data.</text>
</comment>
<evidence type="ECO:0000313" key="2">
    <source>
        <dbReference type="EMBL" id="RKR03788.1"/>
    </source>
</evidence>
<reference evidence="2 3" key="1">
    <citation type="submission" date="2018-10" db="EMBL/GenBank/DDBJ databases">
        <title>Genomic Encyclopedia of Type Strains, Phase IV (KMG-IV): sequencing the most valuable type-strain genomes for metagenomic binning, comparative biology and taxonomic classification.</title>
        <authorList>
            <person name="Goeker M."/>
        </authorList>
    </citation>
    <scope>NUCLEOTIDE SEQUENCE [LARGE SCALE GENOMIC DNA]</scope>
    <source>
        <strain evidence="2 3">DSM 4734</strain>
    </source>
</reference>
<evidence type="ECO:0000256" key="1">
    <source>
        <dbReference type="SAM" id="MobiDB-lite"/>
    </source>
</evidence>
<evidence type="ECO:0000313" key="3">
    <source>
        <dbReference type="Proteomes" id="UP000273675"/>
    </source>
</evidence>
<dbReference type="AlphaFoldDB" id="A0A495DLJ8"/>
<dbReference type="EMBL" id="RBIM01000001">
    <property type="protein sequence ID" value="RKR03788.1"/>
    <property type="molecule type" value="Genomic_DNA"/>
</dbReference>
<feature type="compositionally biased region" description="Pro residues" evidence="1">
    <location>
        <begin position="151"/>
        <end position="166"/>
    </location>
</feature>
<name>A0A495DLJ8_9PROT</name>
<dbReference type="RefSeq" id="WP_121209705.1">
    <property type="nucleotide sequence ID" value="NZ_RBIM01000001.1"/>
</dbReference>
<accession>A0A495DLJ8</accession>
<protein>
    <submittedName>
        <fullName evidence="2">Uncharacterized protein</fullName>
    </submittedName>
</protein>